<reference evidence="3" key="1">
    <citation type="journal article" date="2012" name="MBio">
        <title>Comparative genome analysis of Trichophyton rubrum and related dermatophytes reveals candidate genes involved in infection.</title>
        <authorList>
            <person name="Martinez D.A."/>
            <person name="Oliver B.G."/>
            <person name="Graeser Y."/>
            <person name="Goldberg J.M."/>
            <person name="Li W."/>
            <person name="Martinez-Rossi N.M."/>
            <person name="Monod M."/>
            <person name="Shelest E."/>
            <person name="Barton R.C."/>
            <person name="Birch E."/>
            <person name="Brakhage A.A."/>
            <person name="Chen Z."/>
            <person name="Gurr S.J."/>
            <person name="Heiman D."/>
            <person name="Heitman J."/>
            <person name="Kosti I."/>
            <person name="Rossi A."/>
            <person name="Saif S."/>
            <person name="Samalova M."/>
            <person name="Saunders C.W."/>
            <person name="Shea T."/>
            <person name="Summerbell R.C."/>
            <person name="Xu J."/>
            <person name="Young S."/>
            <person name="Zeng Q."/>
            <person name="Birren B.W."/>
            <person name="Cuomo C.A."/>
            <person name="White T.C."/>
        </authorList>
    </citation>
    <scope>NUCLEOTIDE SEQUENCE [LARGE SCALE GENOMIC DNA]</scope>
    <source>
        <strain evidence="3">ATCC MYA-4605 / CBS 113480</strain>
    </source>
</reference>
<organism evidence="2 3">
    <name type="scientific">Arthroderma otae (strain ATCC MYA-4605 / CBS 113480)</name>
    <name type="common">Microsporum canis</name>
    <dbReference type="NCBI Taxonomy" id="554155"/>
    <lineage>
        <taxon>Eukaryota</taxon>
        <taxon>Fungi</taxon>
        <taxon>Dikarya</taxon>
        <taxon>Ascomycota</taxon>
        <taxon>Pezizomycotina</taxon>
        <taxon>Eurotiomycetes</taxon>
        <taxon>Eurotiomycetidae</taxon>
        <taxon>Onygenales</taxon>
        <taxon>Arthrodermataceae</taxon>
        <taxon>Microsporum</taxon>
    </lineage>
</organism>
<gene>
    <name evidence="2" type="ORF">MCYG_08477</name>
</gene>
<dbReference type="EMBL" id="DS995709">
    <property type="protein sequence ID" value="EEQ35658.1"/>
    <property type="molecule type" value="Genomic_DNA"/>
</dbReference>
<dbReference type="VEuPathDB" id="FungiDB:MCYG_08477"/>
<dbReference type="InterPro" id="IPR037056">
    <property type="entry name" value="RNase_H1_N_sf"/>
</dbReference>
<accession>C5G0K5</accession>
<dbReference type="PANTHER" id="PTHR10642">
    <property type="entry name" value="RIBONUCLEASE H1"/>
    <property type="match status" value="1"/>
</dbReference>
<dbReference type="AlphaFoldDB" id="C5G0K5"/>
<dbReference type="Gene3D" id="3.40.970.10">
    <property type="entry name" value="Ribonuclease H1, N-terminal domain"/>
    <property type="match status" value="2"/>
</dbReference>
<dbReference type="HOGENOM" id="CLU_1455051_0_0_1"/>
<dbReference type="PANTHER" id="PTHR10642:SF26">
    <property type="entry name" value="RIBONUCLEASE H1"/>
    <property type="match status" value="1"/>
</dbReference>
<dbReference type="SUPFAM" id="SSF55658">
    <property type="entry name" value="L9 N-domain-like"/>
    <property type="match status" value="2"/>
</dbReference>
<feature type="domain" description="Ribonuclease H1 N-terminal" evidence="1">
    <location>
        <begin position="84"/>
        <end position="126"/>
    </location>
</feature>
<dbReference type="Proteomes" id="UP000002035">
    <property type="component" value="Unassembled WGS sequence"/>
</dbReference>
<proteinExistence type="predicted"/>
<dbReference type="GeneID" id="9224055"/>
<dbReference type="OrthoDB" id="407198at2759"/>
<name>C5G0K5_ARTOC</name>
<dbReference type="RefSeq" id="XP_002842646.1">
    <property type="nucleotide sequence ID" value="XM_002842600.1"/>
</dbReference>
<dbReference type="GO" id="GO:0043137">
    <property type="term" value="P:DNA replication, removal of RNA primer"/>
    <property type="evidence" value="ECO:0007669"/>
    <property type="project" value="TreeGrafter"/>
</dbReference>
<sequence>MAPKHRGNMKYYAVVRGRINEPTIFSSWGDTYPRIVGYSNPKLLAFSNLKEARKYMKGSGITEYKIDIKEGAGQTAPLLGHGGFYAVAHGRVPGIYLDWRKAELQTKKFSGAYCEKFGTYAQAKDFIKSWNIACIEIYAKELYEHLSEGSHPRDVKLNNFKRQFVEQYQA</sequence>
<dbReference type="OMA" id="WGDAHPR"/>
<evidence type="ECO:0000313" key="3">
    <source>
        <dbReference type="Proteomes" id="UP000002035"/>
    </source>
</evidence>
<dbReference type="InterPro" id="IPR011320">
    <property type="entry name" value="RNase_H1_N"/>
</dbReference>
<feature type="domain" description="Ribonuclease H1 N-terminal" evidence="1">
    <location>
        <begin position="10"/>
        <end position="55"/>
    </location>
</feature>
<evidence type="ECO:0000313" key="2">
    <source>
        <dbReference type="EMBL" id="EEQ35658.1"/>
    </source>
</evidence>
<evidence type="ECO:0000259" key="1">
    <source>
        <dbReference type="Pfam" id="PF01693"/>
    </source>
</evidence>
<dbReference type="Pfam" id="PF01693">
    <property type="entry name" value="Cauli_VI"/>
    <property type="match status" value="2"/>
</dbReference>
<dbReference type="InterPro" id="IPR050092">
    <property type="entry name" value="RNase_H"/>
</dbReference>
<dbReference type="STRING" id="554155.C5G0K5"/>
<dbReference type="eggNOG" id="ENOG502SU8Q">
    <property type="taxonomic scope" value="Eukaryota"/>
</dbReference>
<keyword evidence="3" id="KW-1185">Reference proteome</keyword>
<dbReference type="InterPro" id="IPR009027">
    <property type="entry name" value="Ribosomal_bL9/RNase_H1_N"/>
</dbReference>
<protein>
    <recommendedName>
        <fullName evidence="1">Ribonuclease H1 N-terminal domain-containing protein</fullName>
    </recommendedName>
</protein>
<dbReference type="GO" id="GO:0004523">
    <property type="term" value="F:RNA-DNA hybrid ribonuclease activity"/>
    <property type="evidence" value="ECO:0007669"/>
    <property type="project" value="TreeGrafter"/>
</dbReference>